<dbReference type="EMBL" id="OAPG01000002">
    <property type="protein sequence ID" value="SNX82504.1"/>
    <property type="molecule type" value="Genomic_DNA"/>
</dbReference>
<comment type="caution">
    <text evidence="1">The sequence shown here is derived from an EMBL/GenBank/DDBJ whole genome shotgun (WGS) entry which is preliminary data.</text>
</comment>
<name>A0AAJ4XHJ3_9BASI</name>
<reference evidence="1" key="1">
    <citation type="submission" date="2023-10" db="EMBL/GenBank/DDBJ databases">
        <authorList>
            <person name="Guldener U."/>
        </authorList>
    </citation>
    <scope>NUCLEOTIDE SEQUENCE</scope>
    <source>
        <strain evidence="1">Mp4</strain>
    </source>
</reference>
<gene>
    <name evidence="1" type="ORF">MEPE_01210</name>
</gene>
<evidence type="ECO:0000313" key="2">
    <source>
        <dbReference type="Proteomes" id="UP001294444"/>
    </source>
</evidence>
<dbReference type="Proteomes" id="UP001294444">
    <property type="component" value="Unassembled WGS sequence"/>
</dbReference>
<sequence>MPSFVPDMRSCLITIESQQQTVLHITLLRSLRLAEWSFNCTKNLEGHNNVTAEMIDCCVLEMTRQPALQANVPSHALNSCTYLIKEFDRGVTTEVERKLHDSAAVRGVSAFVNRHHSSAPSILRFGSSRRQTQHPQEHQLRSLFILSLKSVSPIDPDLTAMWHLAERRATQFETAPREQAMVATSFDTIHSTPSRSSNLPGGVQSYPHRGFTLVRHPNSGSILPDRTNRTRDNAKMLELDLHSCCRCQEMAVEEALHDVQALPNLVDGWIRAEFEPEDCSPHPKDKPERVTRLCRARMVQIRSFSCGA</sequence>
<keyword evidence="2" id="KW-1185">Reference proteome</keyword>
<proteinExistence type="predicted"/>
<dbReference type="AlphaFoldDB" id="A0AAJ4XHJ3"/>
<organism evidence="1 2">
    <name type="scientific">Melanopsichium pennsylvanicum</name>
    <dbReference type="NCBI Taxonomy" id="63383"/>
    <lineage>
        <taxon>Eukaryota</taxon>
        <taxon>Fungi</taxon>
        <taxon>Dikarya</taxon>
        <taxon>Basidiomycota</taxon>
        <taxon>Ustilaginomycotina</taxon>
        <taxon>Ustilaginomycetes</taxon>
        <taxon>Ustilaginales</taxon>
        <taxon>Ustilaginaceae</taxon>
        <taxon>Melanopsichium</taxon>
    </lineage>
</organism>
<accession>A0AAJ4XHJ3</accession>
<protein>
    <submittedName>
        <fullName evidence="1">Uncharacterized protein</fullName>
    </submittedName>
</protein>
<evidence type="ECO:0000313" key="1">
    <source>
        <dbReference type="EMBL" id="SNX82504.1"/>
    </source>
</evidence>